<dbReference type="InterPro" id="IPR036754">
    <property type="entry name" value="YbaK/aa-tRNA-synt-asso_dom_sf"/>
</dbReference>
<dbReference type="SUPFAM" id="SSF52954">
    <property type="entry name" value="Class II aaRS ABD-related"/>
    <property type="match status" value="1"/>
</dbReference>
<gene>
    <name evidence="13" type="primary">proS</name>
    <name evidence="13" type="ORF">Kpho01_67460</name>
</gene>
<sequence>MNTAPAPIRTSRLFPAPRPRATDPTAPTKDLLEHLGLVGRTDTTGVHTLLPLGLRVRDRLDRITRDAFERNGFNSLALPTLQSRTLWEESGRWEVYTAEGALVTTRVGGADMCLAPTSEEMATATVRSHLRSHRDLPVRLALNTTKFRDELSPRGGLMRGREFTMADAYTFDPNRAGMLESVRLLNRACTDALTGIGLHGVFQAPADGGAISAGPTTEHLVLADFGQSSILACDHCGHRGDGTVLTAAFPRTAPRSEPVVNVIVFAVTGPDSATRPTAVCIRSDLTISVRKLTAALGPGHHVELLDPEQLPALLGKAAGTLTPWDCAGIDILHDRSVTHLERFTIADGPDSLRTGASWTGATGLAPLALYPADVHTAADGLHCGRCPDGRYLATEAVEVAHVFELGTQYSGKMRLTFTDDNGIQRTPYMGCSGIGLTRCIQTLAGIHRDADGLRWKPGTGPADVHLVVLRSDQAEQQERTDRTVRRLQQLGLRLLIDDRPLPAGEKFHYAQALGVPTALVLSPQRADGELEAIDRWTGRRSTITSDQLHTLLRSAA</sequence>
<evidence type="ECO:0000256" key="10">
    <source>
        <dbReference type="ARBA" id="ARBA00047671"/>
    </source>
</evidence>
<dbReference type="Pfam" id="PF03129">
    <property type="entry name" value="HGTP_anticodon"/>
    <property type="match status" value="1"/>
</dbReference>
<evidence type="ECO:0000313" key="13">
    <source>
        <dbReference type="EMBL" id="GLW58735.1"/>
    </source>
</evidence>
<dbReference type="PANTHER" id="PTHR42753">
    <property type="entry name" value="MITOCHONDRIAL RIBOSOME PROTEIN L39/PROLYL-TRNA LIGASE FAMILY MEMBER"/>
    <property type="match status" value="1"/>
</dbReference>
<evidence type="ECO:0000256" key="2">
    <source>
        <dbReference type="ARBA" id="ARBA00019110"/>
    </source>
</evidence>
<keyword evidence="6" id="KW-0067">ATP-binding</keyword>
<dbReference type="EMBL" id="BSRX01000058">
    <property type="protein sequence ID" value="GLW58735.1"/>
    <property type="molecule type" value="Genomic_DNA"/>
</dbReference>
<dbReference type="GO" id="GO:0006433">
    <property type="term" value="P:prolyl-tRNA aminoacylation"/>
    <property type="evidence" value="ECO:0007669"/>
    <property type="project" value="InterPro"/>
</dbReference>
<dbReference type="InterPro" id="IPR007214">
    <property type="entry name" value="YbaK/aa-tRNA-synth-assoc-dom"/>
</dbReference>
<proteinExistence type="predicted"/>
<dbReference type="OrthoDB" id="9809052at2"/>
<evidence type="ECO:0000256" key="7">
    <source>
        <dbReference type="ARBA" id="ARBA00022917"/>
    </source>
</evidence>
<dbReference type="Gene3D" id="3.90.960.10">
    <property type="entry name" value="YbaK/aminoacyl-tRNA synthetase-associated domain"/>
    <property type="match status" value="1"/>
</dbReference>
<dbReference type="PRINTS" id="PR01046">
    <property type="entry name" value="TRNASYNTHPRO"/>
</dbReference>
<keyword evidence="3" id="KW-0963">Cytoplasm</keyword>
<evidence type="ECO:0000256" key="9">
    <source>
        <dbReference type="ARBA" id="ARBA00029731"/>
    </source>
</evidence>
<dbReference type="Gene3D" id="3.40.50.800">
    <property type="entry name" value="Anticodon-binding domain"/>
    <property type="match status" value="1"/>
</dbReference>
<dbReference type="Pfam" id="PF04073">
    <property type="entry name" value="tRNA_edit"/>
    <property type="match status" value="1"/>
</dbReference>
<keyword evidence="5" id="KW-0547">Nucleotide-binding</keyword>
<protein>
    <recommendedName>
        <fullName evidence="2">Proline--tRNA ligase</fullName>
        <ecNumber evidence="1">6.1.1.15</ecNumber>
    </recommendedName>
    <alternativeName>
        <fullName evidence="9">Prolyl-tRNA synthetase</fullName>
    </alternativeName>
</protein>
<dbReference type="PANTHER" id="PTHR42753:SF2">
    <property type="entry name" value="PROLINE--TRNA LIGASE"/>
    <property type="match status" value="1"/>
</dbReference>
<evidence type="ECO:0000256" key="4">
    <source>
        <dbReference type="ARBA" id="ARBA00022598"/>
    </source>
</evidence>
<dbReference type="Pfam" id="PF00587">
    <property type="entry name" value="tRNA-synt_2b"/>
    <property type="match status" value="1"/>
</dbReference>
<organism evidence="13 14">
    <name type="scientific">Kitasatospora phosalacinea</name>
    <dbReference type="NCBI Taxonomy" id="2065"/>
    <lineage>
        <taxon>Bacteria</taxon>
        <taxon>Bacillati</taxon>
        <taxon>Actinomycetota</taxon>
        <taxon>Actinomycetes</taxon>
        <taxon>Kitasatosporales</taxon>
        <taxon>Streptomycetaceae</taxon>
        <taxon>Kitasatospora</taxon>
    </lineage>
</organism>
<dbReference type="GO" id="GO:0005737">
    <property type="term" value="C:cytoplasm"/>
    <property type="evidence" value="ECO:0007669"/>
    <property type="project" value="InterPro"/>
</dbReference>
<evidence type="ECO:0000256" key="6">
    <source>
        <dbReference type="ARBA" id="ARBA00022840"/>
    </source>
</evidence>
<dbReference type="EC" id="6.1.1.15" evidence="1"/>
<evidence type="ECO:0000256" key="11">
    <source>
        <dbReference type="SAM" id="MobiDB-lite"/>
    </source>
</evidence>
<keyword evidence="4 13" id="KW-0436">Ligase</keyword>
<dbReference type="InterPro" id="IPR002316">
    <property type="entry name" value="Pro-tRNA-ligase_IIa"/>
</dbReference>
<dbReference type="RefSeq" id="WP_033254559.1">
    <property type="nucleotide sequence ID" value="NZ_BSRX01000058.1"/>
</dbReference>
<comment type="catalytic activity">
    <reaction evidence="10">
        <text>tRNA(Pro) + L-proline + ATP = L-prolyl-tRNA(Pro) + AMP + diphosphate</text>
        <dbReference type="Rhea" id="RHEA:14305"/>
        <dbReference type="Rhea" id="RHEA-COMP:9700"/>
        <dbReference type="Rhea" id="RHEA-COMP:9702"/>
        <dbReference type="ChEBI" id="CHEBI:30616"/>
        <dbReference type="ChEBI" id="CHEBI:33019"/>
        <dbReference type="ChEBI" id="CHEBI:60039"/>
        <dbReference type="ChEBI" id="CHEBI:78442"/>
        <dbReference type="ChEBI" id="CHEBI:78532"/>
        <dbReference type="ChEBI" id="CHEBI:456215"/>
        <dbReference type="EC" id="6.1.1.15"/>
    </reaction>
</comment>
<dbReference type="GO" id="GO:0005524">
    <property type="term" value="F:ATP binding"/>
    <property type="evidence" value="ECO:0007669"/>
    <property type="project" value="UniProtKB-KW"/>
</dbReference>
<evidence type="ECO:0000256" key="5">
    <source>
        <dbReference type="ARBA" id="ARBA00022741"/>
    </source>
</evidence>
<dbReference type="SUPFAM" id="SSF55681">
    <property type="entry name" value="Class II aaRS and biotin synthetases"/>
    <property type="match status" value="1"/>
</dbReference>
<dbReference type="SUPFAM" id="SSF55826">
    <property type="entry name" value="YbaK/ProRS associated domain"/>
    <property type="match status" value="1"/>
</dbReference>
<reference evidence="13" key="1">
    <citation type="submission" date="2023-02" db="EMBL/GenBank/DDBJ databases">
        <title>Kitasatospora phosalacinea NBRC 14362.</title>
        <authorList>
            <person name="Ichikawa N."/>
            <person name="Sato H."/>
            <person name="Tonouchi N."/>
        </authorList>
    </citation>
    <scope>NUCLEOTIDE SEQUENCE</scope>
    <source>
        <strain evidence="13">NBRC 14362</strain>
    </source>
</reference>
<dbReference type="GO" id="GO:0004827">
    <property type="term" value="F:proline-tRNA ligase activity"/>
    <property type="evidence" value="ECO:0007669"/>
    <property type="project" value="UniProtKB-EC"/>
</dbReference>
<evidence type="ECO:0000256" key="3">
    <source>
        <dbReference type="ARBA" id="ARBA00022490"/>
    </source>
</evidence>
<dbReference type="InterPro" id="IPR045864">
    <property type="entry name" value="aa-tRNA-synth_II/BPL/LPL"/>
</dbReference>
<dbReference type="GO" id="GO:0002161">
    <property type="term" value="F:aminoacyl-tRNA deacylase activity"/>
    <property type="evidence" value="ECO:0007669"/>
    <property type="project" value="InterPro"/>
</dbReference>
<dbReference type="InterPro" id="IPR006195">
    <property type="entry name" value="aa-tRNA-synth_II"/>
</dbReference>
<dbReference type="AlphaFoldDB" id="A0A9W6PP98"/>
<evidence type="ECO:0000256" key="1">
    <source>
        <dbReference type="ARBA" id="ARBA00012831"/>
    </source>
</evidence>
<dbReference type="PROSITE" id="PS50862">
    <property type="entry name" value="AA_TRNA_LIGASE_II"/>
    <property type="match status" value="1"/>
</dbReference>
<dbReference type="InterPro" id="IPR004154">
    <property type="entry name" value="Anticodon-bd"/>
</dbReference>
<dbReference type="Gene3D" id="3.30.930.10">
    <property type="entry name" value="Bira Bifunctional Protein, Domain 2"/>
    <property type="match status" value="2"/>
</dbReference>
<evidence type="ECO:0000256" key="8">
    <source>
        <dbReference type="ARBA" id="ARBA00023146"/>
    </source>
</evidence>
<evidence type="ECO:0000313" key="14">
    <source>
        <dbReference type="Proteomes" id="UP001165143"/>
    </source>
</evidence>
<accession>A0A9W6PP98</accession>
<comment type="caution">
    <text evidence="13">The sequence shown here is derived from an EMBL/GenBank/DDBJ whole genome shotgun (WGS) entry which is preliminary data.</text>
</comment>
<keyword evidence="8" id="KW-0030">Aminoacyl-tRNA synthetase</keyword>
<dbReference type="InterPro" id="IPR036621">
    <property type="entry name" value="Anticodon-bd_dom_sf"/>
</dbReference>
<dbReference type="InterPro" id="IPR050062">
    <property type="entry name" value="Pro-tRNA_synthetase"/>
</dbReference>
<keyword evidence="7" id="KW-0648">Protein biosynthesis</keyword>
<name>A0A9W6PP98_9ACTN</name>
<feature type="domain" description="Aminoacyl-transfer RNA synthetases class-II family profile" evidence="12">
    <location>
        <begin position="45"/>
        <end position="457"/>
    </location>
</feature>
<feature type="region of interest" description="Disordered" evidence="11">
    <location>
        <begin position="1"/>
        <end position="27"/>
    </location>
</feature>
<dbReference type="InterPro" id="IPR002314">
    <property type="entry name" value="aa-tRNA-synt_IIb"/>
</dbReference>
<dbReference type="Proteomes" id="UP001165143">
    <property type="component" value="Unassembled WGS sequence"/>
</dbReference>
<evidence type="ECO:0000259" key="12">
    <source>
        <dbReference type="PROSITE" id="PS50862"/>
    </source>
</evidence>